<evidence type="ECO:0000313" key="2">
    <source>
        <dbReference type="EMBL" id="MEU8136256.1"/>
    </source>
</evidence>
<evidence type="ECO:0000313" key="3">
    <source>
        <dbReference type="Proteomes" id="UP001551482"/>
    </source>
</evidence>
<keyword evidence="3" id="KW-1185">Reference proteome</keyword>
<gene>
    <name evidence="2" type="ORF">AB0C36_22430</name>
</gene>
<dbReference type="Proteomes" id="UP001551482">
    <property type="component" value="Unassembled WGS sequence"/>
</dbReference>
<dbReference type="RefSeq" id="WP_358356639.1">
    <property type="nucleotide sequence ID" value="NZ_JBEZFP010000059.1"/>
</dbReference>
<keyword evidence="1" id="KW-0472">Membrane</keyword>
<proteinExistence type="predicted"/>
<name>A0ABV3DKH1_9ACTN</name>
<protein>
    <recommendedName>
        <fullName evidence="4">DUF4386 family protein</fullName>
    </recommendedName>
</protein>
<feature type="transmembrane region" description="Helical" evidence="1">
    <location>
        <begin position="24"/>
        <end position="43"/>
    </location>
</feature>
<sequence>MTYTEPGPVDGRTGVGETPVRRTYWPLVGAAAGALGGISTLMLDVRMGMPDGPTDTMTIDRVNDVEVMVSRAGFLGGFAAVALLLVTAAAWRRRVEPRVPGSTAAGVVSLALVSAAGGLTLGYGWKGAMGIYGEGGPESDAFDVQGRYVYFMLNDFGAYIPWFGVLVAAGAVCWMALRERTVDRWIGWVGAVLVALPVIGFVVMSVPGLAAITMPLWMVVTFVGLTFGKSTITR</sequence>
<organism evidence="2 3">
    <name type="scientific">Streptodolium elevatio</name>
    <dbReference type="NCBI Taxonomy" id="3157996"/>
    <lineage>
        <taxon>Bacteria</taxon>
        <taxon>Bacillati</taxon>
        <taxon>Actinomycetota</taxon>
        <taxon>Actinomycetes</taxon>
        <taxon>Kitasatosporales</taxon>
        <taxon>Streptomycetaceae</taxon>
        <taxon>Streptodolium</taxon>
    </lineage>
</organism>
<evidence type="ECO:0008006" key="4">
    <source>
        <dbReference type="Google" id="ProtNLM"/>
    </source>
</evidence>
<feature type="transmembrane region" description="Helical" evidence="1">
    <location>
        <begin position="209"/>
        <end position="228"/>
    </location>
</feature>
<comment type="caution">
    <text evidence="2">The sequence shown here is derived from an EMBL/GenBank/DDBJ whole genome shotgun (WGS) entry which is preliminary data.</text>
</comment>
<reference evidence="2 3" key="1">
    <citation type="submission" date="2024-06" db="EMBL/GenBank/DDBJ databases">
        <title>The Natural Products Discovery Center: Release of the First 8490 Sequenced Strains for Exploring Actinobacteria Biosynthetic Diversity.</title>
        <authorList>
            <person name="Kalkreuter E."/>
            <person name="Kautsar S.A."/>
            <person name="Yang D."/>
            <person name="Bader C.D."/>
            <person name="Teijaro C.N."/>
            <person name="Fluegel L."/>
            <person name="Davis C.M."/>
            <person name="Simpson J.R."/>
            <person name="Lauterbach L."/>
            <person name="Steele A.D."/>
            <person name="Gui C."/>
            <person name="Meng S."/>
            <person name="Li G."/>
            <person name="Viehrig K."/>
            <person name="Ye F."/>
            <person name="Su P."/>
            <person name="Kiefer A.F."/>
            <person name="Nichols A."/>
            <person name="Cepeda A.J."/>
            <person name="Yan W."/>
            <person name="Fan B."/>
            <person name="Jiang Y."/>
            <person name="Adhikari A."/>
            <person name="Zheng C.-J."/>
            <person name="Schuster L."/>
            <person name="Cowan T.M."/>
            <person name="Smanski M.J."/>
            <person name="Chevrette M.G."/>
            <person name="De Carvalho L.P.S."/>
            <person name="Shen B."/>
        </authorList>
    </citation>
    <scope>NUCLEOTIDE SEQUENCE [LARGE SCALE GENOMIC DNA]</scope>
    <source>
        <strain evidence="2 3">NPDC048946</strain>
    </source>
</reference>
<feature type="transmembrane region" description="Helical" evidence="1">
    <location>
        <begin position="184"/>
        <end position="203"/>
    </location>
</feature>
<keyword evidence="1" id="KW-0812">Transmembrane</keyword>
<feature type="transmembrane region" description="Helical" evidence="1">
    <location>
        <begin position="103"/>
        <end position="125"/>
    </location>
</feature>
<accession>A0ABV3DKH1</accession>
<feature type="transmembrane region" description="Helical" evidence="1">
    <location>
        <begin position="72"/>
        <end position="91"/>
    </location>
</feature>
<keyword evidence="1" id="KW-1133">Transmembrane helix</keyword>
<feature type="transmembrane region" description="Helical" evidence="1">
    <location>
        <begin position="156"/>
        <end position="177"/>
    </location>
</feature>
<evidence type="ECO:0000256" key="1">
    <source>
        <dbReference type="SAM" id="Phobius"/>
    </source>
</evidence>
<dbReference type="EMBL" id="JBEZFP010000059">
    <property type="protein sequence ID" value="MEU8136256.1"/>
    <property type="molecule type" value="Genomic_DNA"/>
</dbReference>